<name>A0AAV7NHA5_PLEWA</name>
<sequence length="95" mass="10398">MEERPLRGDAVETPPSPQVNIHQCTQDGYRGAWSPRGSPGWIPSKKAPVPEGFVIPCGGTSVPVTPRQRDTSQELVSQGRTPLEEEDRLSHTPLI</sequence>
<gene>
    <name evidence="2" type="ORF">NDU88_003664</name>
</gene>
<feature type="region of interest" description="Disordered" evidence="1">
    <location>
        <begin position="59"/>
        <end position="95"/>
    </location>
</feature>
<evidence type="ECO:0000256" key="1">
    <source>
        <dbReference type="SAM" id="MobiDB-lite"/>
    </source>
</evidence>
<accession>A0AAV7NHA5</accession>
<reference evidence="2" key="1">
    <citation type="journal article" date="2022" name="bioRxiv">
        <title>Sequencing and chromosome-scale assembly of the giantPleurodeles waltlgenome.</title>
        <authorList>
            <person name="Brown T."/>
            <person name="Elewa A."/>
            <person name="Iarovenko S."/>
            <person name="Subramanian E."/>
            <person name="Araus A.J."/>
            <person name="Petzold A."/>
            <person name="Susuki M."/>
            <person name="Suzuki K.-i.T."/>
            <person name="Hayashi T."/>
            <person name="Toyoda A."/>
            <person name="Oliveira C."/>
            <person name="Osipova E."/>
            <person name="Leigh N.D."/>
            <person name="Simon A."/>
            <person name="Yun M.H."/>
        </authorList>
    </citation>
    <scope>NUCLEOTIDE SEQUENCE</scope>
    <source>
        <strain evidence="2">20211129_DDA</strain>
        <tissue evidence="2">Liver</tissue>
    </source>
</reference>
<feature type="region of interest" description="Disordered" evidence="1">
    <location>
        <begin position="1"/>
        <end position="22"/>
    </location>
</feature>
<keyword evidence="3" id="KW-1185">Reference proteome</keyword>
<evidence type="ECO:0000313" key="2">
    <source>
        <dbReference type="EMBL" id="KAJ1115440.1"/>
    </source>
</evidence>
<protein>
    <submittedName>
        <fullName evidence="2">Uncharacterized protein</fullName>
    </submittedName>
</protein>
<feature type="compositionally biased region" description="Basic and acidic residues" evidence="1">
    <location>
        <begin position="1"/>
        <end position="10"/>
    </location>
</feature>
<feature type="region of interest" description="Disordered" evidence="1">
    <location>
        <begin position="28"/>
        <end position="47"/>
    </location>
</feature>
<comment type="caution">
    <text evidence="2">The sequence shown here is derived from an EMBL/GenBank/DDBJ whole genome shotgun (WGS) entry which is preliminary data.</text>
</comment>
<dbReference type="Proteomes" id="UP001066276">
    <property type="component" value="Chromosome 8"/>
</dbReference>
<dbReference type="EMBL" id="JANPWB010000012">
    <property type="protein sequence ID" value="KAJ1115440.1"/>
    <property type="molecule type" value="Genomic_DNA"/>
</dbReference>
<evidence type="ECO:0000313" key="3">
    <source>
        <dbReference type="Proteomes" id="UP001066276"/>
    </source>
</evidence>
<dbReference type="AlphaFoldDB" id="A0AAV7NHA5"/>
<organism evidence="2 3">
    <name type="scientific">Pleurodeles waltl</name>
    <name type="common">Iberian ribbed newt</name>
    <dbReference type="NCBI Taxonomy" id="8319"/>
    <lineage>
        <taxon>Eukaryota</taxon>
        <taxon>Metazoa</taxon>
        <taxon>Chordata</taxon>
        <taxon>Craniata</taxon>
        <taxon>Vertebrata</taxon>
        <taxon>Euteleostomi</taxon>
        <taxon>Amphibia</taxon>
        <taxon>Batrachia</taxon>
        <taxon>Caudata</taxon>
        <taxon>Salamandroidea</taxon>
        <taxon>Salamandridae</taxon>
        <taxon>Pleurodelinae</taxon>
        <taxon>Pleurodeles</taxon>
    </lineage>
</organism>
<proteinExistence type="predicted"/>